<evidence type="ECO:0000313" key="8">
    <source>
        <dbReference type="EMBL" id="EFX42498.1"/>
    </source>
</evidence>
<dbReference type="Proteomes" id="UP000054093">
    <property type="component" value="Unassembled WGS sequence"/>
</dbReference>
<dbReference type="Pfam" id="PF02618">
    <property type="entry name" value="YceG"/>
    <property type="match status" value="1"/>
</dbReference>
<accession>E7G2A0</accession>
<keyword evidence="1 7" id="KW-1003">Cell membrane</keyword>
<evidence type="ECO:0000256" key="1">
    <source>
        <dbReference type="ARBA" id="ARBA00022475"/>
    </source>
</evidence>
<dbReference type="GO" id="GO:0008932">
    <property type="term" value="F:lytic endotransglycosylase activity"/>
    <property type="evidence" value="ECO:0007669"/>
    <property type="project" value="UniProtKB-UniRule"/>
</dbReference>
<comment type="caution">
    <text evidence="8">The sequence shown here is derived from an EMBL/GenBank/DDBJ whole genome shotgun (WGS) entry which is preliminary data.</text>
</comment>
<dbReference type="EMBL" id="ADHO01000006">
    <property type="protein sequence ID" value="EFX42498.1"/>
    <property type="molecule type" value="Genomic_DNA"/>
</dbReference>
<keyword evidence="3 7" id="KW-1133">Transmembrane helix</keyword>
<proteinExistence type="inferred from homology"/>
<name>E7G2A0_9HELI</name>
<dbReference type="EC" id="4.2.2.29" evidence="7"/>
<feature type="site" description="Important for catalytic activity" evidence="7">
    <location>
        <position position="227"/>
    </location>
</feature>
<evidence type="ECO:0000256" key="6">
    <source>
        <dbReference type="ARBA" id="ARBA00023316"/>
    </source>
</evidence>
<comment type="subcellular location">
    <subcellularLocation>
        <location evidence="7">Cell membrane</location>
        <topology evidence="7">Single-pass membrane protein</topology>
    </subcellularLocation>
</comment>
<keyword evidence="4 7" id="KW-0472">Membrane</keyword>
<evidence type="ECO:0000256" key="2">
    <source>
        <dbReference type="ARBA" id="ARBA00022692"/>
    </source>
</evidence>
<keyword evidence="6 7" id="KW-0961">Cell wall biogenesis/degradation</keyword>
<gene>
    <name evidence="8" type="primary">pabC</name>
    <name evidence="7" type="synonym">mltG</name>
    <name evidence="8" type="ORF">HSUHS5_0026</name>
</gene>
<dbReference type="HAMAP" id="MF_02065">
    <property type="entry name" value="MltG"/>
    <property type="match status" value="1"/>
</dbReference>
<comment type="similarity">
    <text evidence="7">Belongs to the transglycosylase MltG family.</text>
</comment>
<comment type="function">
    <text evidence="7">Functions as a peptidoglycan terminase that cleaves nascent peptidoglycan strands endolytically to terminate their elongation.</text>
</comment>
<dbReference type="AlphaFoldDB" id="E7G2A0"/>
<dbReference type="GO" id="GO:0009252">
    <property type="term" value="P:peptidoglycan biosynthetic process"/>
    <property type="evidence" value="ECO:0007669"/>
    <property type="project" value="UniProtKB-UniRule"/>
</dbReference>
<evidence type="ECO:0000256" key="7">
    <source>
        <dbReference type="HAMAP-Rule" id="MF_02065"/>
    </source>
</evidence>
<sequence length="338" mass="38905">MIYVIKSSTKTKIREKKGRSTLPEIILIIMLSLFFYLSIPIKSSSIVYIPNGPLKKAFYHLKNISLEATTPTIPIQVNTLDLWILRLMEGLHIWQKPKSGYIAISIKKHNQIRKGDFLHALSISKPVYRDITLIPGETLYFFIRDLARIFYLKVQDLKQAYNTPYQEAGIIPDTYRFSLGISAQNLMRYLLQHAHTYYQNLSIQLLGRYDVKEWQKTLIIASIIQKEAANASEMPLISGVIANRLKKGMPLQMDGSLNYGKYSHTKVTHARILEDTSDYNTYKHKGLPKVPIGSVGLEAIKAALFPAKTKFLYFVKTREGTHKFSQYYQEHVRSIHSY</sequence>
<evidence type="ECO:0000313" key="9">
    <source>
        <dbReference type="Proteomes" id="UP000054093"/>
    </source>
</evidence>
<dbReference type="PANTHER" id="PTHR30518">
    <property type="entry name" value="ENDOLYTIC MUREIN TRANSGLYCOSYLASE"/>
    <property type="match status" value="1"/>
</dbReference>
<comment type="catalytic activity">
    <reaction evidence="7">
        <text>a peptidoglycan chain = a peptidoglycan chain with N-acetyl-1,6-anhydromuramyl-[peptide] at the reducing end + a peptidoglycan chain with N-acetylglucosamine at the non-reducing end.</text>
        <dbReference type="EC" id="4.2.2.29"/>
    </reaction>
</comment>
<feature type="transmembrane region" description="Helical" evidence="7">
    <location>
        <begin position="21"/>
        <end position="39"/>
    </location>
</feature>
<reference evidence="8 9" key="1">
    <citation type="journal article" date="2011" name="Vet. Res.">
        <title>Genome sequence of Helicobacter suis supports its role in gastric pathology.</title>
        <authorList>
            <person name="Vermoote M."/>
            <person name="Vandekerckhove T.T."/>
            <person name="Flahou B."/>
            <person name="Pasmans F."/>
            <person name="Smet A."/>
            <person name="De Groote D."/>
            <person name="Van Criekinge W."/>
            <person name="Ducatelle R."/>
            <person name="Haesebrouck F."/>
        </authorList>
    </citation>
    <scope>NUCLEOTIDE SEQUENCE [LARGE SCALE GENOMIC DNA]</scope>
    <source>
        <strain evidence="8 9">HS5</strain>
    </source>
</reference>
<dbReference type="GO" id="GO:0005886">
    <property type="term" value="C:plasma membrane"/>
    <property type="evidence" value="ECO:0007669"/>
    <property type="project" value="UniProtKB-SubCell"/>
</dbReference>
<keyword evidence="2 7" id="KW-0812">Transmembrane</keyword>
<dbReference type="PANTHER" id="PTHR30518:SF2">
    <property type="entry name" value="ENDOLYTIC MUREIN TRANSGLYCOSYLASE"/>
    <property type="match status" value="1"/>
</dbReference>
<protein>
    <recommendedName>
        <fullName evidence="7">Endolytic murein transglycosylase</fullName>
        <ecNumber evidence="7">4.2.2.29</ecNumber>
    </recommendedName>
    <alternativeName>
        <fullName evidence="7">Peptidoglycan lytic transglycosylase</fullName>
    </alternativeName>
    <alternativeName>
        <fullName evidence="7">Peptidoglycan polymerization terminase</fullName>
    </alternativeName>
</protein>
<evidence type="ECO:0000256" key="5">
    <source>
        <dbReference type="ARBA" id="ARBA00023239"/>
    </source>
</evidence>
<dbReference type="NCBIfam" id="TIGR00247">
    <property type="entry name" value="endolytic transglycosylase MltG"/>
    <property type="match status" value="1"/>
</dbReference>
<organism evidence="8 9">
    <name type="scientific">Helicobacter suis HS5</name>
    <dbReference type="NCBI Taxonomy" id="710394"/>
    <lineage>
        <taxon>Bacteria</taxon>
        <taxon>Pseudomonadati</taxon>
        <taxon>Campylobacterota</taxon>
        <taxon>Epsilonproteobacteria</taxon>
        <taxon>Campylobacterales</taxon>
        <taxon>Helicobacteraceae</taxon>
        <taxon>Helicobacter</taxon>
    </lineage>
</organism>
<evidence type="ECO:0000256" key="3">
    <source>
        <dbReference type="ARBA" id="ARBA00022989"/>
    </source>
</evidence>
<evidence type="ECO:0000256" key="4">
    <source>
        <dbReference type="ARBA" id="ARBA00023136"/>
    </source>
</evidence>
<dbReference type="GO" id="GO:0071555">
    <property type="term" value="P:cell wall organization"/>
    <property type="evidence" value="ECO:0007669"/>
    <property type="project" value="UniProtKB-KW"/>
</dbReference>
<keyword evidence="5 7" id="KW-0456">Lyase</keyword>
<dbReference type="InterPro" id="IPR003770">
    <property type="entry name" value="MLTG-like"/>
</dbReference>